<dbReference type="GO" id="GO:0000244">
    <property type="term" value="P:spliceosomal tri-snRNP complex assembly"/>
    <property type="evidence" value="ECO:0007669"/>
    <property type="project" value="EnsemblFungi"/>
</dbReference>
<comment type="subcellular location">
    <subcellularLocation>
        <location evidence="1">Nucleus</location>
    </subcellularLocation>
</comment>
<dbReference type="SUPFAM" id="SSF50447">
    <property type="entry name" value="Translation proteins"/>
    <property type="match status" value="1"/>
</dbReference>
<dbReference type="InterPro" id="IPR000795">
    <property type="entry name" value="T_Tr_GTP-bd_dom"/>
</dbReference>
<dbReference type="OMA" id="YIFRPIR"/>
<dbReference type="InterPro" id="IPR005225">
    <property type="entry name" value="Small_GTP-bd"/>
</dbReference>
<evidence type="ECO:0000256" key="6">
    <source>
        <dbReference type="ARBA" id="ARBA00023242"/>
    </source>
</evidence>
<dbReference type="HOGENOM" id="CLU_002794_11_2_1"/>
<dbReference type="GO" id="GO:0046540">
    <property type="term" value="C:U4/U6 x U5 tri-snRNP complex"/>
    <property type="evidence" value="ECO:0007669"/>
    <property type="project" value="EnsemblFungi"/>
</dbReference>
<dbReference type="eggNOG" id="KOG0468">
    <property type="taxonomic scope" value="Eukaryota"/>
</dbReference>
<dbReference type="Gene3D" id="2.40.30.10">
    <property type="entry name" value="Translation factors"/>
    <property type="match status" value="1"/>
</dbReference>
<dbReference type="GO" id="GO:0005525">
    <property type="term" value="F:GTP binding"/>
    <property type="evidence" value="ECO:0007669"/>
    <property type="project" value="UniProtKB-KW"/>
</dbReference>
<dbReference type="InterPro" id="IPR020568">
    <property type="entry name" value="Ribosomal_Su5_D2-typ_SF"/>
</dbReference>
<dbReference type="SUPFAM" id="SSF54980">
    <property type="entry name" value="EF-G C-terminal domain-like"/>
    <property type="match status" value="2"/>
</dbReference>
<dbReference type="EMBL" id="HE612856">
    <property type="protein sequence ID" value="CCE61356.1"/>
    <property type="molecule type" value="Genomic_DNA"/>
</dbReference>
<gene>
    <name evidence="10" type="primary">TPHA0A02740</name>
    <name evidence="10" type="ordered locus">TPHA_0A02740</name>
</gene>
<dbReference type="GO" id="GO:0005829">
    <property type="term" value="C:cytosol"/>
    <property type="evidence" value="ECO:0007669"/>
    <property type="project" value="TreeGrafter"/>
</dbReference>
<dbReference type="GO" id="GO:0000974">
    <property type="term" value="C:Prp19 complex"/>
    <property type="evidence" value="ECO:0007669"/>
    <property type="project" value="EnsemblFungi"/>
</dbReference>
<dbReference type="AlphaFoldDB" id="G8BN78"/>
<protein>
    <recommendedName>
        <fullName evidence="9">Tr-type G domain-containing protein</fullName>
    </recommendedName>
</protein>
<evidence type="ECO:0000256" key="7">
    <source>
        <dbReference type="ARBA" id="ARBA00055641"/>
    </source>
</evidence>
<dbReference type="GO" id="GO:0003924">
    <property type="term" value="F:GTPase activity"/>
    <property type="evidence" value="ECO:0007669"/>
    <property type="project" value="EnsemblFungi"/>
</dbReference>
<name>G8BN78_TETPH</name>
<dbReference type="FunFam" id="3.30.70.240:FF:000022">
    <property type="entry name" value="U5 snRNP-specific protein"/>
    <property type="match status" value="1"/>
</dbReference>
<evidence type="ECO:0000256" key="3">
    <source>
        <dbReference type="ARBA" id="ARBA00022741"/>
    </source>
</evidence>
<dbReference type="STRING" id="1071381.G8BN78"/>
<keyword evidence="2" id="KW-0507">mRNA processing</keyword>
<dbReference type="Gene3D" id="3.30.70.240">
    <property type="match status" value="1"/>
</dbReference>
<dbReference type="GO" id="GO:0005682">
    <property type="term" value="C:U5 snRNP"/>
    <property type="evidence" value="ECO:0007669"/>
    <property type="project" value="EnsemblFungi"/>
</dbReference>
<dbReference type="GO" id="GO:0000349">
    <property type="term" value="P:generation of catalytic spliceosome for first transesterification step"/>
    <property type="evidence" value="ECO:0007669"/>
    <property type="project" value="EnsemblFungi"/>
</dbReference>
<sequence>MDLDNYDEFGNLTKEDPIYSDPETVNDDDIYKTKNENNININRDDDASSIFQNDNQNFGFPNDVEVLIETEDRESRDTKLVDNIDKKNNLNPIFTKNKHNIPKTKYDRNYMINLSNIPERVRNISVIGPLHSGKTSLVDLLVIDSHKRIPHSTKNTQGWKQLKYMDNTKQEINRGISIRSNGITLLLNNFEEKSIVCNILDTPGHVNFMDQVNNSLSATEYAIICIDIVEGVTSIVEHLIKQCETRNVEIIFVLNKIDRLILELKLPPLDTYLKLKKTVNSINKFTSKLFSPELNNIIFASSKLGFTFTIKEYVEYFYKDQMNNNEKEVFTKKSWGNYYYSDQKISNSPKDNNSKPTFVEFILTPLYKIITHTLSSSRETLPILLKREAGVTISTNVLHYDPEPLLKHVLQQIFRNQKGLIDSLSMLSEPVELSNRKIEYVTNIKDDSYQNGQSLLAHCLQIVDINGKDWSLVRIYKGSIKTGEKLYLIDTSDLLYDDSMSVDNADLSEFPLVEIKEIALMGGRYIIPITEAGEGNIVLIQGISNFYSKSATLYRGLMEKVPIFPNAVKLNRPVFKVFIEPMQHKNLPMLLSGLTKINKYYPGAETRSENTGVHAVLGYGELYMDCLMYSLREEYVKCELKISTPTTIFSESCAEESFASIPVTSTNENISLSISAQPMNFDLVKDLNNNKIPKDVREDTEELSKLLAENYGWDILAANNTWDINSSNAFVNDTLQDEVDLNQLLKYKTQILQGFHWAIDEGPLAEENINGIQFRLLNFSIEDDGDQSIANEIISMVRKSCYVGMLTAKPILLEPIYEVDVVVYSSLLPIVEELFEKRRGGRIYGVLKIDGTPLIEIRGQVPVIDSIGFETDLRLSTNGKGMCHLHFWNKIWKKVPGDVLNIDAPIPKLKPAPYDSLSRDFLMKTRRRKGISDGGFMSNDGPSLEKYIEPEIYTQLKEGGYI</sequence>
<dbReference type="Proteomes" id="UP000005666">
    <property type="component" value="Chromosome 1"/>
</dbReference>
<dbReference type="Gene3D" id="3.40.50.300">
    <property type="entry name" value="P-loop containing nucleotide triphosphate hydrolases"/>
    <property type="match status" value="1"/>
</dbReference>
<dbReference type="OrthoDB" id="364892at2759"/>
<keyword evidence="11" id="KW-1185">Reference proteome</keyword>
<dbReference type="InterPro" id="IPR005517">
    <property type="entry name" value="Transl_elong_EFG/EF2_IV"/>
</dbReference>
<dbReference type="Pfam" id="PF00009">
    <property type="entry name" value="GTP_EFTU"/>
    <property type="match status" value="1"/>
</dbReference>
<dbReference type="InterPro" id="IPR044121">
    <property type="entry name" value="Snu114_GTP-bd"/>
</dbReference>
<dbReference type="PROSITE" id="PS51722">
    <property type="entry name" value="G_TR_2"/>
    <property type="match status" value="1"/>
</dbReference>
<keyword evidence="3" id="KW-0547">Nucleotide-binding</keyword>
<dbReference type="NCBIfam" id="TIGR00231">
    <property type="entry name" value="small_GTP"/>
    <property type="match status" value="1"/>
</dbReference>
<dbReference type="SUPFAM" id="SSF52540">
    <property type="entry name" value="P-loop containing nucleoside triphosphate hydrolases"/>
    <property type="match status" value="1"/>
</dbReference>
<evidence type="ECO:0000256" key="4">
    <source>
        <dbReference type="ARBA" id="ARBA00023134"/>
    </source>
</evidence>
<feature type="region of interest" description="Disordered" evidence="8">
    <location>
        <begin position="1"/>
        <end position="26"/>
    </location>
</feature>
<dbReference type="GO" id="GO:0071007">
    <property type="term" value="C:U2-type catalytic step 2 spliceosome"/>
    <property type="evidence" value="ECO:0007669"/>
    <property type="project" value="TreeGrafter"/>
</dbReference>
<evidence type="ECO:0000313" key="10">
    <source>
        <dbReference type="EMBL" id="CCE61356.1"/>
    </source>
</evidence>
<keyword evidence="6" id="KW-0539">Nucleus</keyword>
<feature type="domain" description="Tr-type G" evidence="9">
    <location>
        <begin position="119"/>
        <end position="378"/>
    </location>
</feature>
<dbReference type="InterPro" id="IPR000640">
    <property type="entry name" value="EFG_V-like"/>
</dbReference>
<evidence type="ECO:0000256" key="2">
    <source>
        <dbReference type="ARBA" id="ARBA00022664"/>
    </source>
</evidence>
<evidence type="ECO:0000313" key="11">
    <source>
        <dbReference type="Proteomes" id="UP000005666"/>
    </source>
</evidence>
<dbReference type="InterPro" id="IPR014721">
    <property type="entry name" value="Ribsml_uS5_D2-typ_fold_subgr"/>
</dbReference>
<reference evidence="10 11" key="1">
    <citation type="journal article" date="2011" name="Proc. Natl. Acad. Sci. U.S.A.">
        <title>Evolutionary erosion of yeast sex chromosomes by mating-type switching accidents.</title>
        <authorList>
            <person name="Gordon J.L."/>
            <person name="Armisen D."/>
            <person name="Proux-Wera E."/>
            <person name="Oheigeartaigh S.S."/>
            <person name="Byrne K.P."/>
            <person name="Wolfe K.H."/>
        </authorList>
    </citation>
    <scope>NUCLEOTIDE SEQUENCE [LARGE SCALE GENOMIC DNA]</scope>
    <source>
        <strain evidence="11">ATCC 24235 / CBS 4417 / NBRC 1672 / NRRL Y-8282 / UCD 70-5</strain>
    </source>
</reference>
<dbReference type="RefSeq" id="XP_003683790.1">
    <property type="nucleotide sequence ID" value="XM_003683742.1"/>
</dbReference>
<dbReference type="SMART" id="SM00889">
    <property type="entry name" value="EFG_IV"/>
    <property type="match status" value="1"/>
</dbReference>
<dbReference type="PANTHER" id="PTHR42908:SF6">
    <property type="entry name" value="116 KDA U5 SMALL NUCLEAR RIBONUCLEOPROTEIN COMPONENT"/>
    <property type="match status" value="1"/>
</dbReference>
<dbReference type="GeneID" id="11532443"/>
<keyword evidence="4" id="KW-0342">GTP-binding</keyword>
<evidence type="ECO:0000256" key="8">
    <source>
        <dbReference type="SAM" id="MobiDB-lite"/>
    </source>
</evidence>
<dbReference type="Gene3D" id="3.30.230.10">
    <property type="match status" value="1"/>
</dbReference>
<dbReference type="GO" id="GO:0030623">
    <property type="term" value="F:U5 snRNA binding"/>
    <property type="evidence" value="ECO:0007669"/>
    <property type="project" value="EnsemblFungi"/>
</dbReference>
<dbReference type="InterPro" id="IPR027417">
    <property type="entry name" value="P-loop_NTPase"/>
</dbReference>
<dbReference type="GO" id="GO:0000388">
    <property type="term" value="P:spliceosome conformational change to release U4 (or U4atac) and U1 (or U11)"/>
    <property type="evidence" value="ECO:0007669"/>
    <property type="project" value="EnsemblFungi"/>
</dbReference>
<dbReference type="Gene3D" id="3.90.1430.10">
    <property type="entry name" value="Yeast translation eEF2 (G' domain)"/>
    <property type="match status" value="1"/>
</dbReference>
<dbReference type="PRINTS" id="PR00315">
    <property type="entry name" value="ELONGATNFCT"/>
</dbReference>
<organism evidence="10 11">
    <name type="scientific">Tetrapisispora phaffii (strain ATCC 24235 / CBS 4417 / NBRC 1672 / NRRL Y-8282 / UCD 70-5)</name>
    <name type="common">Yeast</name>
    <name type="synonym">Fabospora phaffii</name>
    <dbReference type="NCBI Taxonomy" id="1071381"/>
    <lineage>
        <taxon>Eukaryota</taxon>
        <taxon>Fungi</taxon>
        <taxon>Dikarya</taxon>
        <taxon>Ascomycota</taxon>
        <taxon>Saccharomycotina</taxon>
        <taxon>Saccharomycetes</taxon>
        <taxon>Saccharomycetales</taxon>
        <taxon>Saccharomycetaceae</taxon>
        <taxon>Tetrapisispora</taxon>
    </lineage>
</organism>
<dbReference type="KEGG" id="tpf:TPHA_0A02740"/>
<dbReference type="InterPro" id="IPR009000">
    <property type="entry name" value="Transl_B-barrel_sf"/>
</dbReference>
<keyword evidence="5" id="KW-0508">mRNA splicing</keyword>
<dbReference type="Gene3D" id="3.30.70.870">
    <property type="entry name" value="Elongation Factor G (Translational Gtpase), domain 3"/>
    <property type="match status" value="1"/>
</dbReference>
<dbReference type="FunFam" id="3.30.70.870:FF:000002">
    <property type="entry name" value="Translation elongation factor 2"/>
    <property type="match status" value="1"/>
</dbReference>
<dbReference type="SUPFAM" id="SSF54211">
    <property type="entry name" value="Ribosomal protein S5 domain 2-like"/>
    <property type="match status" value="1"/>
</dbReference>
<dbReference type="Pfam" id="PF03764">
    <property type="entry name" value="EFG_IV"/>
    <property type="match status" value="1"/>
</dbReference>
<dbReference type="InterPro" id="IPR035647">
    <property type="entry name" value="EFG_III/V"/>
</dbReference>
<dbReference type="CDD" id="cd04167">
    <property type="entry name" value="Snu114p"/>
    <property type="match status" value="1"/>
</dbReference>
<evidence type="ECO:0000259" key="9">
    <source>
        <dbReference type="PROSITE" id="PS51722"/>
    </source>
</evidence>
<proteinExistence type="predicted"/>
<evidence type="ECO:0000256" key="5">
    <source>
        <dbReference type="ARBA" id="ARBA00023187"/>
    </source>
</evidence>
<dbReference type="PANTHER" id="PTHR42908">
    <property type="entry name" value="TRANSLATION ELONGATION FACTOR-RELATED"/>
    <property type="match status" value="1"/>
</dbReference>
<dbReference type="Pfam" id="PF00679">
    <property type="entry name" value="EFG_C"/>
    <property type="match status" value="1"/>
</dbReference>
<accession>G8BN78</accession>
<comment type="function">
    <text evidence="7">Component of the U5 snRNP complex required for pre-mRNA splicing. Binds GTP.</text>
</comment>
<dbReference type="SMART" id="SM00838">
    <property type="entry name" value="EFG_C"/>
    <property type="match status" value="1"/>
</dbReference>
<evidence type="ECO:0000256" key="1">
    <source>
        <dbReference type="ARBA" id="ARBA00004123"/>
    </source>
</evidence>
<dbReference type="FunFam" id="3.40.50.300:FF:000646">
    <property type="entry name" value="U5 small nuclear ribonucleoprotein component"/>
    <property type="match status" value="1"/>
</dbReference>